<protein>
    <submittedName>
        <fullName evidence="3">Uncharacterized protein</fullName>
    </submittedName>
</protein>
<proteinExistence type="predicted"/>
<dbReference type="Proteomes" id="UP000466966">
    <property type="component" value="Unassembled WGS sequence"/>
</dbReference>
<gene>
    <name evidence="3" type="ORF">GRI99_01740</name>
</gene>
<keyword evidence="2" id="KW-0812">Transmembrane</keyword>
<feature type="compositionally biased region" description="Low complexity" evidence="1">
    <location>
        <begin position="286"/>
        <end position="302"/>
    </location>
</feature>
<reference evidence="3 4" key="1">
    <citation type="submission" date="2019-12" db="EMBL/GenBank/DDBJ databases">
        <title>Genomic-based taxomic classification of the family Erythrobacteraceae.</title>
        <authorList>
            <person name="Xu L."/>
        </authorList>
    </citation>
    <scope>NUCLEOTIDE SEQUENCE [LARGE SCALE GENOMIC DNA]</scope>
    <source>
        <strain evidence="3 4">M0322</strain>
    </source>
</reference>
<feature type="compositionally biased region" description="Acidic residues" evidence="1">
    <location>
        <begin position="262"/>
        <end position="273"/>
    </location>
</feature>
<evidence type="ECO:0000256" key="2">
    <source>
        <dbReference type="SAM" id="Phobius"/>
    </source>
</evidence>
<evidence type="ECO:0000256" key="1">
    <source>
        <dbReference type="SAM" id="MobiDB-lite"/>
    </source>
</evidence>
<feature type="region of interest" description="Disordered" evidence="1">
    <location>
        <begin position="256"/>
        <end position="302"/>
    </location>
</feature>
<organism evidence="3 4">
    <name type="scientific">Alteraurantiacibacter buctensis</name>
    <dbReference type="NCBI Taxonomy" id="1503981"/>
    <lineage>
        <taxon>Bacteria</taxon>
        <taxon>Pseudomonadati</taxon>
        <taxon>Pseudomonadota</taxon>
        <taxon>Alphaproteobacteria</taxon>
        <taxon>Sphingomonadales</taxon>
        <taxon>Erythrobacteraceae</taxon>
        <taxon>Alteraurantiacibacter</taxon>
    </lineage>
</organism>
<name>A0A844YX89_9SPHN</name>
<feature type="region of interest" description="Disordered" evidence="1">
    <location>
        <begin position="543"/>
        <end position="576"/>
    </location>
</feature>
<evidence type="ECO:0000313" key="3">
    <source>
        <dbReference type="EMBL" id="MXO70353.1"/>
    </source>
</evidence>
<sequence>MASLAQDRISGPAGPGKAARTPLSAHPAFPFIVALWFAALLGIGSLVVPVPVIERLVELTGLSSVVPQTAPPLGFTARALIALACTAGGGLFGLLLARKVAQAHRAPAPRKDRGQAAARRPISAHDELGEEGFDGNAPRGRRALAIVDEEAPSEVFELAPLPGKHLPLSALDLDEAEALELAEADAFDLADETAEAVTDEPGDLPAPGFTTLAESAQNDVFSMADRRHFKLDTFGQTVGAPIQPRQQFVLDPAAPAETQEPMPEEVDATPEPEADLHFSPPSLARPFAQPAFSPAEPPAETAAEIEDADMDDFAEQAPHAAVPNAPAQPATGWEQAEPEDLALVQLAQRLGSSIARRREQRAAAAAAAAAAAKLAPVPAPAPAMLAEDFDAAEAAEAAQAMAAYFGSAGTAAAPAPQPADEPEAMDEPAVVTPLVPPSPAAATLPAARQVFQPVAPAPVAPQPASLANLAHIDLGEDEEDEDIAHLTASFSLPLVGPAAAVAPPIQVEDEAEEIVVPAPAPAPFANPFQQRPAQSFVRIEDEPQPEEGAIEPAVVFPGAGREDAATSSRASAEENERALREALLSLQRMSGAA</sequence>
<feature type="transmembrane region" description="Helical" evidence="2">
    <location>
        <begin position="73"/>
        <end position="97"/>
    </location>
</feature>
<comment type="caution">
    <text evidence="3">The sequence shown here is derived from an EMBL/GenBank/DDBJ whole genome shotgun (WGS) entry which is preliminary data.</text>
</comment>
<feature type="region of interest" description="Disordered" evidence="1">
    <location>
        <begin position="106"/>
        <end position="136"/>
    </location>
</feature>
<accession>A0A844YX89</accession>
<dbReference type="OrthoDB" id="7505157at2"/>
<keyword evidence="4" id="KW-1185">Reference proteome</keyword>
<dbReference type="EMBL" id="WTYV01000001">
    <property type="protein sequence ID" value="MXO70353.1"/>
    <property type="molecule type" value="Genomic_DNA"/>
</dbReference>
<dbReference type="AlphaFoldDB" id="A0A844YX89"/>
<keyword evidence="2" id="KW-1133">Transmembrane helix</keyword>
<feature type="region of interest" description="Disordered" evidence="1">
    <location>
        <begin position="410"/>
        <end position="431"/>
    </location>
</feature>
<dbReference type="RefSeq" id="WP_160770281.1">
    <property type="nucleotide sequence ID" value="NZ_WTYV01000001.1"/>
</dbReference>
<feature type="transmembrane region" description="Helical" evidence="2">
    <location>
        <begin position="28"/>
        <end position="53"/>
    </location>
</feature>
<evidence type="ECO:0000313" key="4">
    <source>
        <dbReference type="Proteomes" id="UP000466966"/>
    </source>
</evidence>
<keyword evidence="2" id="KW-0472">Membrane</keyword>